<evidence type="ECO:0000256" key="1">
    <source>
        <dbReference type="SAM" id="MobiDB-lite"/>
    </source>
</evidence>
<keyword evidence="2" id="KW-0472">Membrane</keyword>
<gene>
    <name evidence="3" type="ORF">GCM10022236_42660</name>
</gene>
<dbReference type="RefSeq" id="WP_344808382.1">
    <property type="nucleotide sequence ID" value="NZ_BAABAB010000036.1"/>
</dbReference>
<organism evidence="3 4">
    <name type="scientific">Microlunatus ginsengisoli</name>
    <dbReference type="NCBI Taxonomy" id="363863"/>
    <lineage>
        <taxon>Bacteria</taxon>
        <taxon>Bacillati</taxon>
        <taxon>Actinomycetota</taxon>
        <taxon>Actinomycetes</taxon>
        <taxon>Propionibacteriales</taxon>
        <taxon>Propionibacteriaceae</taxon>
        <taxon>Microlunatus</taxon>
    </lineage>
</organism>
<comment type="caution">
    <text evidence="3">The sequence shown here is derived from an EMBL/GenBank/DDBJ whole genome shotgun (WGS) entry which is preliminary data.</text>
</comment>
<feature type="compositionally biased region" description="Low complexity" evidence="1">
    <location>
        <begin position="145"/>
        <end position="157"/>
    </location>
</feature>
<feature type="region of interest" description="Disordered" evidence="1">
    <location>
        <begin position="136"/>
        <end position="163"/>
    </location>
</feature>
<dbReference type="EMBL" id="BAABAB010000036">
    <property type="protein sequence ID" value="GAA3635480.1"/>
    <property type="molecule type" value="Genomic_DNA"/>
</dbReference>
<keyword evidence="4" id="KW-1185">Reference proteome</keyword>
<accession>A0ABP7ALM7</accession>
<evidence type="ECO:0000256" key="2">
    <source>
        <dbReference type="SAM" id="Phobius"/>
    </source>
</evidence>
<protein>
    <recommendedName>
        <fullName evidence="5">Beta propeller domain-containing protein</fullName>
    </recommendedName>
</protein>
<reference evidence="4" key="1">
    <citation type="journal article" date="2019" name="Int. J. Syst. Evol. Microbiol.">
        <title>The Global Catalogue of Microorganisms (GCM) 10K type strain sequencing project: providing services to taxonomists for standard genome sequencing and annotation.</title>
        <authorList>
            <consortium name="The Broad Institute Genomics Platform"/>
            <consortium name="The Broad Institute Genome Sequencing Center for Infectious Disease"/>
            <person name="Wu L."/>
            <person name="Ma J."/>
        </authorList>
    </citation>
    <scope>NUCLEOTIDE SEQUENCE [LARGE SCALE GENOMIC DNA]</scope>
    <source>
        <strain evidence="4">JCM 16929</strain>
    </source>
</reference>
<dbReference type="InterPro" id="IPR019198">
    <property type="entry name" value="Beta_propeller_containing"/>
</dbReference>
<dbReference type="Pfam" id="PF09826">
    <property type="entry name" value="Beta_propel"/>
    <property type="match status" value="1"/>
</dbReference>
<dbReference type="Proteomes" id="UP001501490">
    <property type="component" value="Unassembled WGS sequence"/>
</dbReference>
<keyword evidence="2" id="KW-1133">Transmembrane helix</keyword>
<name>A0ABP7ALM7_9ACTN</name>
<evidence type="ECO:0000313" key="4">
    <source>
        <dbReference type="Proteomes" id="UP001501490"/>
    </source>
</evidence>
<dbReference type="SUPFAM" id="SSF69322">
    <property type="entry name" value="Tricorn protease domain 2"/>
    <property type="match status" value="1"/>
</dbReference>
<evidence type="ECO:0008006" key="5">
    <source>
        <dbReference type="Google" id="ProtNLM"/>
    </source>
</evidence>
<feature type="transmembrane region" description="Helical" evidence="2">
    <location>
        <begin position="60"/>
        <end position="78"/>
    </location>
</feature>
<feature type="region of interest" description="Disordered" evidence="1">
    <location>
        <begin position="1"/>
        <end position="46"/>
    </location>
</feature>
<keyword evidence="2" id="KW-0812">Transmembrane</keyword>
<proteinExistence type="predicted"/>
<sequence>MNDPIGDAEMNDSGMSDAGQNSFEARARKASESVRRQLAAAEPGDELGLRRAHRPIRRMAIPRVAAAAVLVAGIAVLGPRLVGGGGSGSAGLGGAGVAYAAGPLKAFANCDAVLGYFKEHAPDYLIEQASRGWAADGGAELSSQPTAARAADAPPGATVSTPAHSTTNVAEAGVDEPDLVKTDGKVIVAVARGRVHLISAHNGQLSKVATLPDTDVRNVFLSGTRVLVFSGQRPEEVAPGPRSARQRQLLTTYDIATLRAPKLVATLAVDGDVLDARLVGAQVRVVTAFSPDLDIPSPYVGREGGIAEESKKELQDAVAKSTVDDWLPAYSLTNGVGAQVSSGRLVACPDLARPDTFSGIDTVAVSSFDITSTLQDRHTVGVVAGGQQLYATDTATYVTTTEWSRDDTTPTTSVHKFLTGPSGATSYRGSGEVPGSLLNQYAMSEVNGVLRVATTVSGSRGWVNSRMVNEGVVTMLREQDGTLKQVGQIDGLGRKDNESIRAVRFIGNVGYVVTFRQTDPLYVLDLRDPAAPKITGELKIPGYSGYLHPIGTDLLLGVGQSGKGKIQFSLFNVSDPRSPRRIDTQAYGWGNAGAEFDPKAFLYWEPRNLVIAPITSYGDKLDFSGLVLLRADADGLREDARITSPGSVGEPVRSLIIGDDVYLLSEHALQSNRLDGYRMVDRLKF</sequence>
<feature type="compositionally biased region" description="Basic and acidic residues" evidence="1">
    <location>
        <begin position="25"/>
        <end position="35"/>
    </location>
</feature>
<evidence type="ECO:0000313" key="3">
    <source>
        <dbReference type="EMBL" id="GAA3635480.1"/>
    </source>
</evidence>